<evidence type="ECO:0000256" key="3">
    <source>
        <dbReference type="ARBA" id="ARBA00022553"/>
    </source>
</evidence>
<evidence type="ECO:0000313" key="17">
    <source>
        <dbReference type="Proteomes" id="UP000015101"/>
    </source>
</evidence>
<evidence type="ECO:0000256" key="7">
    <source>
        <dbReference type="ARBA" id="ARBA00022840"/>
    </source>
</evidence>
<keyword evidence="12" id="KW-0460">Magnesium</keyword>
<evidence type="ECO:0000256" key="9">
    <source>
        <dbReference type="ARBA" id="ARBA00051243"/>
    </source>
</evidence>
<name>T1FXG9_HELRO</name>
<keyword evidence="3" id="KW-0597">Phosphoprotein</keyword>
<dbReference type="InterPro" id="IPR050122">
    <property type="entry name" value="RTK"/>
</dbReference>
<dbReference type="GO" id="GO:0007169">
    <property type="term" value="P:cell surface receptor protein tyrosine kinase signaling pathway"/>
    <property type="evidence" value="ECO:0000318"/>
    <property type="project" value="GO_Central"/>
</dbReference>
<dbReference type="GO" id="GO:0005524">
    <property type="term" value="F:ATP binding"/>
    <property type="evidence" value="ECO:0007669"/>
    <property type="project" value="UniProtKB-UniRule"/>
</dbReference>
<dbReference type="EMBL" id="AMQM01000212">
    <property type="status" value="NOT_ANNOTATED_CDS"/>
    <property type="molecule type" value="Genomic_DNA"/>
</dbReference>
<dbReference type="RefSeq" id="XP_009009355.1">
    <property type="nucleotide sequence ID" value="XM_009011107.1"/>
</dbReference>
<dbReference type="InParanoid" id="T1FXG9"/>
<keyword evidence="7 11" id="KW-0067">ATP-binding</keyword>
<dbReference type="PROSITE" id="PS50011">
    <property type="entry name" value="PROTEIN_KINASE_DOM"/>
    <property type="match status" value="1"/>
</dbReference>
<keyword evidence="12" id="KW-0479">Metal-binding</keyword>
<feature type="binding site" evidence="12">
    <location>
        <position position="166"/>
    </location>
    <ligand>
        <name>Mg(2+)</name>
        <dbReference type="ChEBI" id="CHEBI:18420"/>
    </ligand>
</feature>
<organism evidence="16 17">
    <name type="scientific">Helobdella robusta</name>
    <name type="common">Californian leech</name>
    <dbReference type="NCBI Taxonomy" id="6412"/>
    <lineage>
        <taxon>Eukaryota</taxon>
        <taxon>Metazoa</taxon>
        <taxon>Spiralia</taxon>
        <taxon>Lophotrochozoa</taxon>
        <taxon>Annelida</taxon>
        <taxon>Clitellata</taxon>
        <taxon>Hirudinea</taxon>
        <taxon>Rhynchobdellida</taxon>
        <taxon>Glossiphoniidae</taxon>
        <taxon>Helobdella</taxon>
    </lineage>
</organism>
<evidence type="ECO:0000256" key="1">
    <source>
        <dbReference type="ARBA" id="ARBA00004167"/>
    </source>
</evidence>
<keyword evidence="5 11" id="KW-0547">Nucleotide-binding</keyword>
<feature type="domain" description="Protein kinase" evidence="14">
    <location>
        <begin position="15"/>
        <end position="287"/>
    </location>
</feature>
<evidence type="ECO:0000256" key="5">
    <source>
        <dbReference type="ARBA" id="ARBA00022741"/>
    </source>
</evidence>
<keyword evidence="6" id="KW-0418">Kinase</keyword>
<evidence type="ECO:0000259" key="14">
    <source>
        <dbReference type="PROSITE" id="PS50011"/>
    </source>
</evidence>
<dbReference type="EnsemblMetazoa" id="HelroT63524">
    <property type="protein sequence ID" value="HelroP63524"/>
    <property type="gene ID" value="HelroG63524"/>
</dbReference>
<dbReference type="Gene3D" id="3.30.200.20">
    <property type="entry name" value="Phosphorylase Kinase, domain 1"/>
    <property type="match status" value="1"/>
</dbReference>
<dbReference type="PANTHER" id="PTHR24416">
    <property type="entry name" value="TYROSINE-PROTEIN KINASE RECEPTOR"/>
    <property type="match status" value="1"/>
</dbReference>
<evidence type="ECO:0000256" key="4">
    <source>
        <dbReference type="ARBA" id="ARBA00022679"/>
    </source>
</evidence>
<dbReference type="eggNOG" id="KOG1095">
    <property type="taxonomic scope" value="Eukaryota"/>
</dbReference>
<accession>T1FXG9</accession>
<proteinExistence type="predicted"/>
<evidence type="ECO:0000256" key="12">
    <source>
        <dbReference type="PIRSR" id="PIRSR000615-3"/>
    </source>
</evidence>
<dbReference type="GO" id="GO:0032006">
    <property type="term" value="P:regulation of TOR signaling"/>
    <property type="evidence" value="ECO:0000318"/>
    <property type="project" value="GO_Central"/>
</dbReference>
<evidence type="ECO:0000256" key="10">
    <source>
        <dbReference type="PIRSR" id="PIRSR000615-1"/>
    </source>
</evidence>
<dbReference type="PIRSF" id="PIRSF000615">
    <property type="entry name" value="TyrPK_CSF1-R"/>
    <property type="match status" value="1"/>
</dbReference>
<evidence type="ECO:0000256" key="13">
    <source>
        <dbReference type="PROSITE-ProRule" id="PRU10141"/>
    </source>
</evidence>
<keyword evidence="17" id="KW-1185">Reference proteome</keyword>
<evidence type="ECO:0000313" key="16">
    <source>
        <dbReference type="EnsemblMetazoa" id="HelroP63524"/>
    </source>
</evidence>
<dbReference type="EMBL" id="KB095811">
    <property type="protein sequence ID" value="ESO12635.1"/>
    <property type="molecule type" value="Genomic_DNA"/>
</dbReference>
<dbReference type="PRINTS" id="PR00109">
    <property type="entry name" value="TYRKINASE"/>
</dbReference>
<protein>
    <recommendedName>
        <fullName evidence="2">receptor protein-tyrosine kinase</fullName>
        <ecNumber evidence="2">2.7.10.1</ecNumber>
    </recommendedName>
</protein>
<dbReference type="InterPro" id="IPR008266">
    <property type="entry name" value="Tyr_kinase_AS"/>
</dbReference>
<evidence type="ECO:0000256" key="6">
    <source>
        <dbReference type="ARBA" id="ARBA00022777"/>
    </source>
</evidence>
<dbReference type="STRING" id="6412.T1FXG9"/>
<dbReference type="GO" id="GO:0046872">
    <property type="term" value="F:metal ion binding"/>
    <property type="evidence" value="ECO:0007669"/>
    <property type="project" value="UniProtKB-KW"/>
</dbReference>
<dbReference type="InterPro" id="IPR011009">
    <property type="entry name" value="Kinase-like_dom_sf"/>
</dbReference>
<comment type="catalytic activity">
    <reaction evidence="9">
        <text>L-tyrosyl-[protein] + ATP = O-phospho-L-tyrosyl-[protein] + ADP + H(+)</text>
        <dbReference type="Rhea" id="RHEA:10596"/>
        <dbReference type="Rhea" id="RHEA-COMP:10136"/>
        <dbReference type="Rhea" id="RHEA-COMP:20101"/>
        <dbReference type="ChEBI" id="CHEBI:15378"/>
        <dbReference type="ChEBI" id="CHEBI:30616"/>
        <dbReference type="ChEBI" id="CHEBI:46858"/>
        <dbReference type="ChEBI" id="CHEBI:61978"/>
        <dbReference type="ChEBI" id="CHEBI:456216"/>
        <dbReference type="EC" id="2.7.10.1"/>
    </reaction>
</comment>
<dbReference type="FunFam" id="1.10.510.10:FF:000341">
    <property type="entry name" value="Tyrosine-protein kinase receptor"/>
    <property type="match status" value="1"/>
</dbReference>
<dbReference type="GeneID" id="20213517"/>
<keyword evidence="8" id="KW-0829">Tyrosine-protein kinase</keyword>
<dbReference type="Pfam" id="PF07714">
    <property type="entry name" value="PK_Tyr_Ser-Thr"/>
    <property type="match status" value="1"/>
</dbReference>
<dbReference type="SUPFAM" id="SSF56112">
    <property type="entry name" value="Protein kinase-like (PK-like)"/>
    <property type="match status" value="1"/>
</dbReference>
<dbReference type="GO" id="GO:0004714">
    <property type="term" value="F:transmembrane receptor protein tyrosine kinase activity"/>
    <property type="evidence" value="ECO:0000318"/>
    <property type="project" value="GO_Central"/>
</dbReference>
<dbReference type="SMART" id="SM00219">
    <property type="entry name" value="TyrKc"/>
    <property type="match status" value="1"/>
</dbReference>
<evidence type="ECO:0000256" key="11">
    <source>
        <dbReference type="PIRSR" id="PIRSR000615-2"/>
    </source>
</evidence>
<evidence type="ECO:0000256" key="2">
    <source>
        <dbReference type="ARBA" id="ARBA00011902"/>
    </source>
</evidence>
<dbReference type="OrthoDB" id="98077at2759"/>
<feature type="binding site" evidence="12">
    <location>
        <position position="149"/>
    </location>
    <ligand>
        <name>Mg(2+)</name>
        <dbReference type="ChEBI" id="CHEBI:18420"/>
    </ligand>
</feature>
<reference evidence="16" key="3">
    <citation type="submission" date="2015-06" db="UniProtKB">
        <authorList>
            <consortium name="EnsemblMetazoa"/>
        </authorList>
    </citation>
    <scope>IDENTIFICATION</scope>
</reference>
<dbReference type="InterPro" id="IPR000719">
    <property type="entry name" value="Prot_kinase_dom"/>
</dbReference>
<feature type="binding site" evidence="11">
    <location>
        <position position="148"/>
    </location>
    <ligand>
        <name>ATP</name>
        <dbReference type="ChEBI" id="CHEBI:30616"/>
    </ligand>
</feature>
<dbReference type="PROSITE" id="PS00109">
    <property type="entry name" value="PROTEIN_KINASE_TYR"/>
    <property type="match status" value="1"/>
</dbReference>
<dbReference type="PROSITE" id="PS00107">
    <property type="entry name" value="PROTEIN_KINASE_ATP"/>
    <property type="match status" value="1"/>
</dbReference>
<evidence type="ECO:0000313" key="15">
    <source>
        <dbReference type="EMBL" id="ESO12635.1"/>
    </source>
</evidence>
<dbReference type="PANTHER" id="PTHR24416:SF527">
    <property type="entry name" value="PROTO-ONCOGENE TYROSINE-PROTEIN KINASE ROS"/>
    <property type="match status" value="1"/>
</dbReference>
<gene>
    <name evidence="16" type="primary">20213517</name>
    <name evidence="15" type="ORF">HELRODRAFT_63524</name>
</gene>
<dbReference type="GO" id="GO:0043235">
    <property type="term" value="C:receptor complex"/>
    <property type="evidence" value="ECO:0000318"/>
    <property type="project" value="GO_Central"/>
</dbReference>
<dbReference type="AlphaFoldDB" id="T1FXG9"/>
<dbReference type="GO" id="GO:0005886">
    <property type="term" value="C:plasma membrane"/>
    <property type="evidence" value="ECO:0000318"/>
    <property type="project" value="GO_Central"/>
</dbReference>
<dbReference type="CTD" id="20213517"/>
<dbReference type="Gene3D" id="1.10.510.10">
    <property type="entry name" value="Transferase(Phosphotransferase) domain 1"/>
    <property type="match status" value="1"/>
</dbReference>
<feature type="binding site" evidence="13">
    <location>
        <position position="47"/>
    </location>
    <ligand>
        <name>ATP</name>
        <dbReference type="ChEBI" id="CHEBI:30616"/>
    </ligand>
</feature>
<dbReference type="OMA" id="CIMTELE"/>
<dbReference type="InterPro" id="IPR001245">
    <property type="entry name" value="Ser-Thr/Tyr_kinase_cat_dom"/>
</dbReference>
<dbReference type="HOGENOM" id="CLU_000288_7_40_1"/>
<comment type="subcellular location">
    <subcellularLocation>
        <location evidence="1">Membrane</location>
        <topology evidence="1">Single-pass membrane protein</topology>
    </subcellularLocation>
</comment>
<sequence length="298" mass="34282">QEELSKLPHIPRNLLHLKKFIGSGAFGKVYEGVITGDNMTALDVAIKTLHLQASDIEKREFLKEALLMNRFRHEKLLHLIGVCFEDECNFIVIELMREKDLLTFLRKEKSSEQPNVSLSTMLSICQDVAEGCEYLQGMRFVHRDLAARNCLVSYDNAGKLIVKIGDFGLARDVYINDYYKKEGEGLLPVRWMAPESLVDGIFTTYSDIWSFGVLIWEVLSLGNQPYLAQSNLEVLQYVRSGGILDRPSKCPDQLYNLMVRCWAYQPDKRPCFHTIVKLIKHVSHQMIQNRDYGRSTFI</sequence>
<keyword evidence="4" id="KW-0808">Transferase</keyword>
<dbReference type="EC" id="2.7.10.1" evidence="2"/>
<dbReference type="Proteomes" id="UP000015101">
    <property type="component" value="Unassembled WGS sequence"/>
</dbReference>
<dbReference type="InterPro" id="IPR020635">
    <property type="entry name" value="Tyr_kinase_cat_dom"/>
</dbReference>
<dbReference type="KEGG" id="hro:HELRODRAFT_63524"/>
<reference evidence="17" key="1">
    <citation type="submission" date="2012-12" db="EMBL/GenBank/DDBJ databases">
        <authorList>
            <person name="Hellsten U."/>
            <person name="Grimwood J."/>
            <person name="Chapman J.A."/>
            <person name="Shapiro H."/>
            <person name="Aerts A."/>
            <person name="Otillar R.P."/>
            <person name="Terry A.Y."/>
            <person name="Boore J.L."/>
            <person name="Simakov O."/>
            <person name="Marletaz F."/>
            <person name="Cho S.-J."/>
            <person name="Edsinger-Gonzales E."/>
            <person name="Havlak P."/>
            <person name="Kuo D.-H."/>
            <person name="Larsson T."/>
            <person name="Lv J."/>
            <person name="Arendt D."/>
            <person name="Savage R."/>
            <person name="Osoegawa K."/>
            <person name="de Jong P."/>
            <person name="Lindberg D.R."/>
            <person name="Seaver E.C."/>
            <person name="Weisblat D.A."/>
            <person name="Putnam N.H."/>
            <person name="Grigoriev I.V."/>
            <person name="Rokhsar D.S."/>
        </authorList>
    </citation>
    <scope>NUCLEOTIDE SEQUENCE</scope>
</reference>
<reference evidence="15 17" key="2">
    <citation type="journal article" date="2013" name="Nature">
        <title>Insights into bilaterian evolution from three spiralian genomes.</title>
        <authorList>
            <person name="Simakov O."/>
            <person name="Marletaz F."/>
            <person name="Cho S.J."/>
            <person name="Edsinger-Gonzales E."/>
            <person name="Havlak P."/>
            <person name="Hellsten U."/>
            <person name="Kuo D.H."/>
            <person name="Larsson T."/>
            <person name="Lv J."/>
            <person name="Arendt D."/>
            <person name="Savage R."/>
            <person name="Osoegawa K."/>
            <person name="de Jong P."/>
            <person name="Grimwood J."/>
            <person name="Chapman J.A."/>
            <person name="Shapiro H."/>
            <person name="Aerts A."/>
            <person name="Otillar R.P."/>
            <person name="Terry A.Y."/>
            <person name="Boore J.L."/>
            <person name="Grigoriev I.V."/>
            <person name="Lindberg D.R."/>
            <person name="Seaver E.C."/>
            <person name="Weisblat D.A."/>
            <person name="Putnam N.H."/>
            <person name="Rokhsar D.S."/>
        </authorList>
    </citation>
    <scope>NUCLEOTIDE SEQUENCE</scope>
</reference>
<feature type="active site" description="Proton acceptor" evidence="10">
    <location>
        <position position="144"/>
    </location>
</feature>
<dbReference type="InterPro" id="IPR017441">
    <property type="entry name" value="Protein_kinase_ATP_BS"/>
</dbReference>
<evidence type="ECO:0000256" key="8">
    <source>
        <dbReference type="ARBA" id="ARBA00023137"/>
    </source>
</evidence>